<evidence type="ECO:0008006" key="3">
    <source>
        <dbReference type="Google" id="ProtNLM"/>
    </source>
</evidence>
<evidence type="ECO:0000313" key="1">
    <source>
        <dbReference type="EMBL" id="VEU59000.1"/>
    </source>
</evidence>
<sequence length="249" mass="29122">MKKLFLNLGALVSISLPLSTFISCSFTLDGTKKEFKNLLEEVKNTNKNNKYDYLIWSMEHYLNSIEQAIDGVKNNANIKDETRVKLRAWIKALLQLAKTIKEKNDSGNYLPTSSYASEKAQIDAIKAYKFLSLPNNDEVEEIFVSVQKQLNDDKNKWTEAQQVEIQKIVNALNNSYNYYYNGYKQNLLKFWKTKNFEWKNTQNEDLKPKIYNDLKSKLDLFKTLKNRIKNNGTSTAEELFELARPKVFW</sequence>
<dbReference type="EMBL" id="LR214950">
    <property type="protein sequence ID" value="VEU59000.1"/>
    <property type="molecule type" value="Genomic_DNA"/>
</dbReference>
<proteinExistence type="predicted"/>
<dbReference type="AlphaFoldDB" id="A0A449A3Z4"/>
<keyword evidence="2" id="KW-1185">Reference proteome</keyword>
<protein>
    <recommendedName>
        <fullName evidence="3">Lipoprotein</fullName>
    </recommendedName>
</protein>
<accession>A0A449A3Z4</accession>
<name>A0A449A3Z4_9BACT</name>
<gene>
    <name evidence="1" type="ORF">NCTC10183_00792</name>
</gene>
<dbReference type="RefSeq" id="WP_129620609.1">
    <property type="nucleotide sequence ID" value="NZ_LR214950.1"/>
</dbReference>
<dbReference type="Proteomes" id="UP000290568">
    <property type="component" value="Chromosome"/>
</dbReference>
<organism evidence="1 2">
    <name type="scientific">Mycoplasmopsis gallinacea</name>
    <dbReference type="NCBI Taxonomy" id="29556"/>
    <lineage>
        <taxon>Bacteria</taxon>
        <taxon>Bacillati</taxon>
        <taxon>Mycoplasmatota</taxon>
        <taxon>Mycoplasmoidales</taxon>
        <taxon>Metamycoplasmataceae</taxon>
        <taxon>Mycoplasmopsis</taxon>
    </lineage>
</organism>
<dbReference type="PROSITE" id="PS51257">
    <property type="entry name" value="PROKAR_LIPOPROTEIN"/>
    <property type="match status" value="1"/>
</dbReference>
<dbReference type="STRING" id="29556.VO56_00695"/>
<reference evidence="1 2" key="1">
    <citation type="submission" date="2019-01" db="EMBL/GenBank/DDBJ databases">
        <authorList>
            <consortium name="Pathogen Informatics"/>
        </authorList>
    </citation>
    <scope>NUCLEOTIDE SEQUENCE [LARGE SCALE GENOMIC DNA]</scope>
    <source>
        <strain evidence="1 2">NCTC10183</strain>
    </source>
</reference>
<evidence type="ECO:0000313" key="2">
    <source>
        <dbReference type="Proteomes" id="UP000290568"/>
    </source>
</evidence>